<organism evidence="1 2">
    <name type="scientific">Dechloromonas denitrificans</name>
    <dbReference type="NCBI Taxonomy" id="281362"/>
    <lineage>
        <taxon>Bacteria</taxon>
        <taxon>Pseudomonadati</taxon>
        <taxon>Pseudomonadota</taxon>
        <taxon>Betaproteobacteria</taxon>
        <taxon>Rhodocyclales</taxon>
        <taxon>Azonexaceae</taxon>
        <taxon>Dechloromonas</taxon>
    </lineage>
</organism>
<dbReference type="Proteomes" id="UP000070186">
    <property type="component" value="Unassembled WGS sequence"/>
</dbReference>
<dbReference type="AlphaFoldDB" id="A0A133XKA5"/>
<reference evidence="1 2" key="1">
    <citation type="submission" date="2015-12" db="EMBL/GenBank/DDBJ databases">
        <title>Nitrous oxide reduction kinetics distinguish bacteria harboring typical versus atypical NosZ.</title>
        <authorList>
            <person name="Yoon S."/>
            <person name="Nissen S."/>
            <person name="Park D."/>
            <person name="Sanford R.A."/>
            <person name="Loeffler F.E."/>
        </authorList>
    </citation>
    <scope>NUCLEOTIDE SEQUENCE [LARGE SCALE GENOMIC DNA]</scope>
    <source>
        <strain evidence="1 2">ATCC BAA-841</strain>
    </source>
</reference>
<gene>
    <name evidence="1" type="ORF">AT959_06765</name>
</gene>
<evidence type="ECO:0000313" key="2">
    <source>
        <dbReference type="Proteomes" id="UP000070186"/>
    </source>
</evidence>
<dbReference type="InterPro" id="IPR027599">
    <property type="entry name" value="PqqD-rel_X"/>
</dbReference>
<dbReference type="EMBL" id="LODL01000013">
    <property type="protein sequence ID" value="KXB31369.1"/>
    <property type="molecule type" value="Genomic_DNA"/>
</dbReference>
<evidence type="ECO:0008006" key="3">
    <source>
        <dbReference type="Google" id="ProtNLM"/>
    </source>
</evidence>
<evidence type="ECO:0000313" key="1">
    <source>
        <dbReference type="EMBL" id="KXB31369.1"/>
    </source>
</evidence>
<protein>
    <recommendedName>
        <fullName evidence="3">HPr-rel-A system PqqD family protein</fullName>
    </recommendedName>
</protein>
<proteinExistence type="predicted"/>
<keyword evidence="2" id="KW-1185">Reference proteome</keyword>
<name>A0A133XKA5_9RHOO</name>
<comment type="caution">
    <text evidence="1">The sequence shown here is derived from an EMBL/GenBank/DDBJ whole genome shotgun (WGS) entry which is preliminary data.</text>
</comment>
<dbReference type="STRING" id="281362.AT959_06765"/>
<dbReference type="NCBIfam" id="TIGR04353">
    <property type="entry name" value="PqqD_rel_X"/>
    <property type="match status" value="1"/>
</dbReference>
<dbReference type="RefSeq" id="WP_066881953.1">
    <property type="nucleotide sequence ID" value="NZ_LODL01000013.1"/>
</dbReference>
<sequence>MPEAIIFLQSTDLIFRVFEDEDLAVVYDPRNGNTHLFSIVAHELYQLLASAPATLQELKFSLFQRFSDDDQDMITAAVDAAFVQLQCADLIDIVAN</sequence>
<accession>A0A133XKA5</accession>